<dbReference type="Pfam" id="PF17820">
    <property type="entry name" value="PDZ_6"/>
    <property type="match status" value="1"/>
</dbReference>
<evidence type="ECO:0000256" key="8">
    <source>
        <dbReference type="ARBA" id="ARBA00022989"/>
    </source>
</evidence>
<name>A0A4R8M137_9BACT</name>
<keyword evidence="6 11" id="KW-0378">Hydrolase</keyword>
<dbReference type="PANTHER" id="PTHR42837">
    <property type="entry name" value="REGULATOR OF SIGMA-E PROTEASE RSEP"/>
    <property type="match status" value="1"/>
</dbReference>
<dbReference type="GO" id="GO:0004222">
    <property type="term" value="F:metalloendopeptidase activity"/>
    <property type="evidence" value="ECO:0007669"/>
    <property type="project" value="InterPro"/>
</dbReference>
<dbReference type="InterPro" id="IPR001478">
    <property type="entry name" value="PDZ"/>
</dbReference>
<evidence type="ECO:0000256" key="11">
    <source>
        <dbReference type="RuleBase" id="RU362031"/>
    </source>
</evidence>
<evidence type="ECO:0000313" key="13">
    <source>
        <dbReference type="EMBL" id="TDY55369.1"/>
    </source>
</evidence>
<dbReference type="Pfam" id="PF02163">
    <property type="entry name" value="Peptidase_M50"/>
    <property type="match status" value="1"/>
</dbReference>
<feature type="transmembrane region" description="Helical" evidence="11">
    <location>
        <begin position="94"/>
        <end position="116"/>
    </location>
</feature>
<evidence type="ECO:0000256" key="5">
    <source>
        <dbReference type="ARBA" id="ARBA00022692"/>
    </source>
</evidence>
<dbReference type="InterPro" id="IPR041489">
    <property type="entry name" value="PDZ_6"/>
</dbReference>
<keyword evidence="11" id="KW-0479">Metal-binding</keyword>
<evidence type="ECO:0000313" key="14">
    <source>
        <dbReference type="Proteomes" id="UP000295066"/>
    </source>
</evidence>
<accession>A0A4R8M137</accession>
<reference evidence="13 14" key="1">
    <citation type="submission" date="2019-03" db="EMBL/GenBank/DDBJ databases">
        <title>Genomic Encyclopedia of Type Strains, Phase IV (KMG-IV): sequencing the most valuable type-strain genomes for metagenomic binning, comparative biology and taxonomic classification.</title>
        <authorList>
            <person name="Goeker M."/>
        </authorList>
    </citation>
    <scope>NUCLEOTIDE SEQUENCE [LARGE SCALE GENOMIC DNA]</scope>
    <source>
        <strain evidence="13 14">DSM 25964</strain>
    </source>
</reference>
<comment type="similarity">
    <text evidence="3 11">Belongs to the peptidase M50B family.</text>
</comment>
<dbReference type="InterPro" id="IPR004387">
    <property type="entry name" value="Pept_M50_Zn"/>
</dbReference>
<keyword evidence="10 11" id="KW-0472">Membrane</keyword>
<proteinExistence type="inferred from homology"/>
<dbReference type="SMART" id="SM00228">
    <property type="entry name" value="PDZ"/>
    <property type="match status" value="1"/>
</dbReference>
<dbReference type="EC" id="3.4.24.-" evidence="11"/>
<dbReference type="Gene3D" id="2.30.42.10">
    <property type="match status" value="1"/>
</dbReference>
<feature type="transmembrane region" description="Helical" evidence="11">
    <location>
        <begin position="267"/>
        <end position="287"/>
    </location>
</feature>
<evidence type="ECO:0000256" key="7">
    <source>
        <dbReference type="ARBA" id="ARBA00022833"/>
    </source>
</evidence>
<evidence type="ECO:0000256" key="6">
    <source>
        <dbReference type="ARBA" id="ARBA00022801"/>
    </source>
</evidence>
<comment type="subcellular location">
    <subcellularLocation>
        <location evidence="2">Membrane</location>
        <topology evidence="2">Multi-pass membrane protein</topology>
    </subcellularLocation>
</comment>
<keyword evidence="5 11" id="KW-0812">Transmembrane</keyword>
<dbReference type="InterPro" id="IPR008915">
    <property type="entry name" value="Peptidase_M50"/>
</dbReference>
<evidence type="ECO:0000256" key="3">
    <source>
        <dbReference type="ARBA" id="ARBA00007931"/>
    </source>
</evidence>
<dbReference type="SUPFAM" id="SSF50156">
    <property type="entry name" value="PDZ domain-like"/>
    <property type="match status" value="1"/>
</dbReference>
<dbReference type="CDD" id="cd06163">
    <property type="entry name" value="S2P-M50_PDZ_RseP-like"/>
    <property type="match status" value="1"/>
</dbReference>
<dbReference type="RefSeq" id="WP_133958965.1">
    <property type="nucleotide sequence ID" value="NZ_SORI01000024.1"/>
</dbReference>
<evidence type="ECO:0000256" key="4">
    <source>
        <dbReference type="ARBA" id="ARBA00022670"/>
    </source>
</evidence>
<dbReference type="PROSITE" id="PS50106">
    <property type="entry name" value="PDZ"/>
    <property type="match status" value="1"/>
</dbReference>
<dbReference type="OrthoDB" id="9782003at2"/>
<feature type="transmembrane region" description="Helical" evidence="11">
    <location>
        <begin position="317"/>
        <end position="335"/>
    </location>
</feature>
<dbReference type="NCBIfam" id="TIGR00054">
    <property type="entry name" value="RIP metalloprotease RseP"/>
    <property type="match status" value="1"/>
</dbReference>
<dbReference type="CDD" id="cd23081">
    <property type="entry name" value="cpPDZ_EcRseP-like"/>
    <property type="match status" value="1"/>
</dbReference>
<evidence type="ECO:0000256" key="9">
    <source>
        <dbReference type="ARBA" id="ARBA00023049"/>
    </source>
</evidence>
<protein>
    <recommendedName>
        <fullName evidence="11">Zinc metalloprotease</fullName>
        <ecNumber evidence="11">3.4.24.-</ecNumber>
    </recommendedName>
</protein>
<keyword evidence="7 11" id="KW-0862">Zinc</keyword>
<dbReference type="Proteomes" id="UP000295066">
    <property type="component" value="Unassembled WGS sequence"/>
</dbReference>
<keyword evidence="8 11" id="KW-1133">Transmembrane helix</keyword>
<dbReference type="EMBL" id="SORI01000024">
    <property type="protein sequence ID" value="TDY55369.1"/>
    <property type="molecule type" value="Genomic_DNA"/>
</dbReference>
<sequence>MASLLSFLFVIGICVVVHEYGHYITARLFDVQVHEFAFGMGPVLFQRKGKHTLWSVRAFPVGGFVRLAGMEEENDEETVEPGRAFYDKAAWKRFLILVNGSVANVLLALLLTAVFLTGHGVVNLEETVIGEVMEGYPAQAAGIVPGDRILSVNGTPVETWRAMSTEIRQEAPKGSVLFSVRRGGAVISISAVILPDREQGIPLFGIRPGMKRFPVGEAFSSALSYTVNMSVEMIRGIIRWVSGTEKVDVTGPVGIASMAGEAARKGLWTFLSFLALINLNLGLINLLPFPALDGGRLFFTAGEMVLRRRLPPKIENYIHMTGFFLLITLILYITWQDLLRLFRG</sequence>
<keyword evidence="4 13" id="KW-0645">Protease</keyword>
<dbReference type="GO" id="GO:0016020">
    <property type="term" value="C:membrane"/>
    <property type="evidence" value="ECO:0007669"/>
    <property type="project" value="UniProtKB-SubCell"/>
</dbReference>
<dbReference type="GO" id="GO:0006508">
    <property type="term" value="P:proteolysis"/>
    <property type="evidence" value="ECO:0007669"/>
    <property type="project" value="UniProtKB-KW"/>
</dbReference>
<evidence type="ECO:0000256" key="1">
    <source>
        <dbReference type="ARBA" id="ARBA00001947"/>
    </source>
</evidence>
<comment type="cofactor">
    <cofactor evidence="1 11">
        <name>Zn(2+)</name>
        <dbReference type="ChEBI" id="CHEBI:29105"/>
    </cofactor>
</comment>
<organism evidence="13 14">
    <name type="scientific">Aminivibrio pyruvatiphilus</name>
    <dbReference type="NCBI Taxonomy" id="1005740"/>
    <lineage>
        <taxon>Bacteria</taxon>
        <taxon>Thermotogati</taxon>
        <taxon>Synergistota</taxon>
        <taxon>Synergistia</taxon>
        <taxon>Synergistales</taxon>
        <taxon>Aminobacteriaceae</taxon>
        <taxon>Aminivibrio</taxon>
    </lineage>
</organism>
<evidence type="ECO:0000259" key="12">
    <source>
        <dbReference type="PROSITE" id="PS50106"/>
    </source>
</evidence>
<dbReference type="GO" id="GO:0046872">
    <property type="term" value="F:metal ion binding"/>
    <property type="evidence" value="ECO:0007669"/>
    <property type="project" value="UniProtKB-KW"/>
</dbReference>
<keyword evidence="14" id="KW-1185">Reference proteome</keyword>
<feature type="domain" description="PDZ" evidence="12">
    <location>
        <begin position="128"/>
        <end position="158"/>
    </location>
</feature>
<comment type="caution">
    <text evidence="13">The sequence shown here is derived from an EMBL/GenBank/DDBJ whole genome shotgun (WGS) entry which is preliminary data.</text>
</comment>
<evidence type="ECO:0000256" key="2">
    <source>
        <dbReference type="ARBA" id="ARBA00004141"/>
    </source>
</evidence>
<dbReference type="AlphaFoldDB" id="A0A4R8M137"/>
<evidence type="ECO:0000256" key="10">
    <source>
        <dbReference type="ARBA" id="ARBA00023136"/>
    </source>
</evidence>
<keyword evidence="9 11" id="KW-0482">Metalloprotease</keyword>
<dbReference type="InterPro" id="IPR036034">
    <property type="entry name" value="PDZ_sf"/>
</dbReference>
<dbReference type="PANTHER" id="PTHR42837:SF2">
    <property type="entry name" value="MEMBRANE METALLOPROTEASE ARASP2, CHLOROPLASTIC-RELATED"/>
    <property type="match status" value="1"/>
</dbReference>
<gene>
    <name evidence="13" type="ORF">C8D99_12410</name>
</gene>